<gene>
    <name evidence="1" type="ORF">METZ01_LOCUS418283</name>
</gene>
<proteinExistence type="predicted"/>
<sequence>MSLNTPKTFALNIENIVIEKRIS</sequence>
<dbReference type="EMBL" id="UINC01164528">
    <property type="protein sequence ID" value="SVD65429.1"/>
    <property type="molecule type" value="Genomic_DNA"/>
</dbReference>
<name>A0A382X3K6_9ZZZZ</name>
<accession>A0A382X3K6</accession>
<dbReference type="AlphaFoldDB" id="A0A382X3K6"/>
<reference evidence="1" key="1">
    <citation type="submission" date="2018-05" db="EMBL/GenBank/DDBJ databases">
        <authorList>
            <person name="Lanie J.A."/>
            <person name="Ng W.-L."/>
            <person name="Kazmierczak K.M."/>
            <person name="Andrzejewski T.M."/>
            <person name="Davidsen T.M."/>
            <person name="Wayne K.J."/>
            <person name="Tettelin H."/>
            <person name="Glass J.I."/>
            <person name="Rusch D."/>
            <person name="Podicherti R."/>
            <person name="Tsui H.-C.T."/>
            <person name="Winkler M.E."/>
        </authorList>
    </citation>
    <scope>NUCLEOTIDE SEQUENCE</scope>
</reference>
<protein>
    <submittedName>
        <fullName evidence="1">Uncharacterized protein</fullName>
    </submittedName>
</protein>
<evidence type="ECO:0000313" key="1">
    <source>
        <dbReference type="EMBL" id="SVD65429.1"/>
    </source>
</evidence>
<feature type="non-terminal residue" evidence="1">
    <location>
        <position position="23"/>
    </location>
</feature>
<organism evidence="1">
    <name type="scientific">marine metagenome</name>
    <dbReference type="NCBI Taxonomy" id="408172"/>
    <lineage>
        <taxon>unclassified sequences</taxon>
        <taxon>metagenomes</taxon>
        <taxon>ecological metagenomes</taxon>
    </lineage>
</organism>